<dbReference type="GO" id="GO:0016616">
    <property type="term" value="F:oxidoreductase activity, acting on the CH-OH group of donors, NAD or NADP as acceptor"/>
    <property type="evidence" value="ECO:0007669"/>
    <property type="project" value="TreeGrafter"/>
</dbReference>
<dbReference type="EMBL" id="KE344072">
    <property type="protein sequence ID" value="EXB52643.1"/>
    <property type="molecule type" value="Genomic_DNA"/>
</dbReference>
<reference evidence="6" key="1">
    <citation type="submission" date="2013-01" db="EMBL/GenBank/DDBJ databases">
        <title>Draft Genome Sequence of a Mulberry Tree, Morus notabilis C.K. Schneid.</title>
        <authorList>
            <person name="He N."/>
            <person name="Zhao S."/>
        </authorList>
    </citation>
    <scope>NUCLEOTIDE SEQUENCE</scope>
</reference>
<evidence type="ECO:0000313" key="5">
    <source>
        <dbReference type="EMBL" id="EXB52643.1"/>
    </source>
</evidence>
<dbReference type="InterPro" id="IPR050425">
    <property type="entry name" value="NAD(P)_dehydrat-like"/>
</dbReference>
<dbReference type="FunFam" id="3.40.50.720:FF:000085">
    <property type="entry name" value="Dihydroflavonol reductase"/>
    <property type="match status" value="1"/>
</dbReference>
<keyword evidence="1" id="KW-0521">NADP</keyword>
<dbReference type="STRING" id="981085.W9QSC8"/>
<evidence type="ECO:0000256" key="1">
    <source>
        <dbReference type="ARBA" id="ARBA00022857"/>
    </source>
</evidence>
<keyword evidence="2" id="KW-0560">Oxidoreductase</keyword>
<dbReference type="Pfam" id="PF01370">
    <property type="entry name" value="Epimerase"/>
    <property type="match status" value="1"/>
</dbReference>
<dbReference type="eggNOG" id="KOG1502">
    <property type="taxonomic scope" value="Eukaryota"/>
</dbReference>
<proteinExistence type="inferred from homology"/>
<protein>
    <recommendedName>
        <fullName evidence="4">NAD-dependent epimerase/dehydratase domain-containing protein</fullName>
    </recommendedName>
</protein>
<dbReference type="PANTHER" id="PTHR10366:SF563">
    <property type="entry name" value="CINNAMOYL-COA REDUCTASE 16"/>
    <property type="match status" value="1"/>
</dbReference>
<organism evidence="5 6">
    <name type="scientific">Morus notabilis</name>
    <dbReference type="NCBI Taxonomy" id="981085"/>
    <lineage>
        <taxon>Eukaryota</taxon>
        <taxon>Viridiplantae</taxon>
        <taxon>Streptophyta</taxon>
        <taxon>Embryophyta</taxon>
        <taxon>Tracheophyta</taxon>
        <taxon>Spermatophyta</taxon>
        <taxon>Magnoliopsida</taxon>
        <taxon>eudicotyledons</taxon>
        <taxon>Gunneridae</taxon>
        <taxon>Pentapetalae</taxon>
        <taxon>rosids</taxon>
        <taxon>fabids</taxon>
        <taxon>Rosales</taxon>
        <taxon>Moraceae</taxon>
        <taxon>Moreae</taxon>
        <taxon>Morus</taxon>
    </lineage>
</organism>
<dbReference type="Gene3D" id="3.40.50.720">
    <property type="entry name" value="NAD(P)-binding Rossmann-like Domain"/>
    <property type="match status" value="1"/>
</dbReference>
<dbReference type="InterPro" id="IPR036291">
    <property type="entry name" value="NAD(P)-bd_dom_sf"/>
</dbReference>
<evidence type="ECO:0000256" key="3">
    <source>
        <dbReference type="ARBA" id="ARBA00023445"/>
    </source>
</evidence>
<dbReference type="AlphaFoldDB" id="W9QSC8"/>
<feature type="domain" description="NAD-dependent epimerase/dehydratase" evidence="4">
    <location>
        <begin position="20"/>
        <end position="217"/>
    </location>
</feature>
<comment type="similarity">
    <text evidence="3">Belongs to the NAD(P)-dependent epimerase/dehydratase family. Dihydroflavonol-4-reductase subfamily.</text>
</comment>
<dbReference type="SUPFAM" id="SSF51735">
    <property type="entry name" value="NAD(P)-binding Rossmann-fold domains"/>
    <property type="match status" value="1"/>
</dbReference>
<gene>
    <name evidence="5" type="ORF">L484_022420</name>
</gene>
<keyword evidence="6" id="KW-1185">Reference proteome</keyword>
<dbReference type="Proteomes" id="UP000030645">
    <property type="component" value="Unassembled WGS sequence"/>
</dbReference>
<evidence type="ECO:0000259" key="4">
    <source>
        <dbReference type="Pfam" id="PF01370"/>
    </source>
</evidence>
<evidence type="ECO:0000256" key="2">
    <source>
        <dbReference type="ARBA" id="ARBA00023002"/>
    </source>
</evidence>
<name>W9QSC8_9ROSA</name>
<accession>W9QSC8</accession>
<dbReference type="KEGG" id="mnt:21405234"/>
<dbReference type="OrthoDB" id="2735536at2759"/>
<dbReference type="InterPro" id="IPR001509">
    <property type="entry name" value="Epimerase_deHydtase"/>
</dbReference>
<dbReference type="PANTHER" id="PTHR10366">
    <property type="entry name" value="NAD DEPENDENT EPIMERASE/DEHYDRATASE"/>
    <property type="match status" value="1"/>
</dbReference>
<evidence type="ECO:0000313" key="6">
    <source>
        <dbReference type="Proteomes" id="UP000030645"/>
    </source>
</evidence>
<sequence>MMCAGHKKDLSFLKSLPGASERLEIFDADLDNPKSFVAAIEGCTGVFHVATPLDFGNKESTEIVIKRSIDGAIGILQASLDSKTVKKVVYTSSSVTVLFNGKDLDEMDESFWTDIDYVNSLNSHVSCYLISKTLTEKAILNFSEKHGLDVATLILCYISGPFICPEIPRSVVSVFEMIVGNKSESNTLTRFDTAHVDDVARAQIFLFENPKAKGRYNCSANIIEVESTAKLLSTKYPGLKFPCKGSQIIMKADWPSLSSKKLIESGFQYKYGVEEMFDDAVKSSKEKGYL</sequence>